<reference evidence="2 3" key="1">
    <citation type="submission" date="2019-02" db="EMBL/GenBank/DDBJ databases">
        <title>Draft genome sequences of novel Actinobacteria.</title>
        <authorList>
            <person name="Sahin N."/>
            <person name="Ay H."/>
            <person name="Saygin H."/>
        </authorList>
    </citation>
    <scope>NUCLEOTIDE SEQUENCE [LARGE SCALE GENOMIC DNA]</scope>
    <source>
        <strain evidence="2 3">16K104</strain>
    </source>
</reference>
<organism evidence="2 3">
    <name type="scientific">Kribbella turkmenica</name>
    <dbReference type="NCBI Taxonomy" id="2530375"/>
    <lineage>
        <taxon>Bacteria</taxon>
        <taxon>Bacillati</taxon>
        <taxon>Actinomycetota</taxon>
        <taxon>Actinomycetes</taxon>
        <taxon>Propionibacteriales</taxon>
        <taxon>Kribbellaceae</taxon>
        <taxon>Kribbella</taxon>
    </lineage>
</organism>
<keyword evidence="3" id="KW-1185">Reference proteome</keyword>
<evidence type="ECO:0000256" key="1">
    <source>
        <dbReference type="SAM" id="SignalP"/>
    </source>
</evidence>
<comment type="caution">
    <text evidence="2">The sequence shown here is derived from an EMBL/GenBank/DDBJ whole genome shotgun (WGS) entry which is preliminary data.</text>
</comment>
<sequence length="342" mass="36731">MIRQLAAVTATATLLVTTLPAAQAAAAGPTVRATCTKHALPLPADSMPGSSRAASADPSGRFILGEANREGRMHGNAVLWVHGVPRWLASQPEGESFAYSVVAGGFVLGSTYSLTKTDHWIYSAETDSYRILELPGNLQLSQLTAMNANRDILGTVLDETTGEQVPFVWPSGGQPRLLTVPSGLSVYAMDDISDEGLVIGRLNRPEDGQTSYLWRSADAEPARLGGAGDQPVWARDIEGRWIAGGDTDIDDRTGLLWNTRNDRIVKLEDSVTDLNSTRDAVTAGSFGPLGDYPSMIIKRNGAKITFPEGTILEHIFERTSKWTAAGYDVSSGQLEPIVYACR</sequence>
<evidence type="ECO:0000313" key="3">
    <source>
        <dbReference type="Proteomes" id="UP000295172"/>
    </source>
</evidence>
<dbReference type="EMBL" id="SMKR01000120">
    <property type="protein sequence ID" value="TDD19152.1"/>
    <property type="molecule type" value="Genomic_DNA"/>
</dbReference>
<evidence type="ECO:0000313" key="2">
    <source>
        <dbReference type="EMBL" id="TDD19152.1"/>
    </source>
</evidence>
<protein>
    <submittedName>
        <fullName evidence="2">Uncharacterized protein</fullName>
    </submittedName>
</protein>
<keyword evidence="1" id="KW-0732">Signal</keyword>
<feature type="chain" id="PRO_5020781098" evidence="1">
    <location>
        <begin position="25"/>
        <end position="342"/>
    </location>
</feature>
<accession>A0A4R4WJF5</accession>
<gene>
    <name evidence="2" type="ORF">E1218_24665</name>
</gene>
<dbReference type="OrthoDB" id="3824682at2"/>
<name>A0A4R4WJF5_9ACTN</name>
<feature type="signal peptide" evidence="1">
    <location>
        <begin position="1"/>
        <end position="24"/>
    </location>
</feature>
<dbReference type="AlphaFoldDB" id="A0A4R4WJF5"/>
<dbReference type="RefSeq" id="WP_132324100.1">
    <property type="nucleotide sequence ID" value="NZ_SMKR01000120.1"/>
</dbReference>
<proteinExistence type="predicted"/>
<dbReference type="Proteomes" id="UP000295172">
    <property type="component" value="Unassembled WGS sequence"/>
</dbReference>